<feature type="region of interest" description="Disordered" evidence="1">
    <location>
        <begin position="1"/>
        <end position="23"/>
    </location>
</feature>
<feature type="compositionally biased region" description="Polar residues" evidence="1">
    <location>
        <begin position="1"/>
        <end position="14"/>
    </location>
</feature>
<reference evidence="2" key="1">
    <citation type="submission" date="2020-05" db="EMBL/GenBank/DDBJ databases">
        <title>Phylogenomic resolution of chytrid fungi.</title>
        <authorList>
            <person name="Stajich J.E."/>
            <person name="Amses K."/>
            <person name="Simmons R."/>
            <person name="Seto K."/>
            <person name="Myers J."/>
            <person name="Bonds A."/>
            <person name="Quandt C.A."/>
            <person name="Barry K."/>
            <person name="Liu P."/>
            <person name="Grigoriev I."/>
            <person name="Longcore J.E."/>
            <person name="James T.Y."/>
        </authorList>
    </citation>
    <scope>NUCLEOTIDE SEQUENCE</scope>
    <source>
        <strain evidence="2">JEL0476</strain>
    </source>
</reference>
<organism evidence="2 3">
    <name type="scientific">Clydaea vesicula</name>
    <dbReference type="NCBI Taxonomy" id="447962"/>
    <lineage>
        <taxon>Eukaryota</taxon>
        <taxon>Fungi</taxon>
        <taxon>Fungi incertae sedis</taxon>
        <taxon>Chytridiomycota</taxon>
        <taxon>Chytridiomycota incertae sedis</taxon>
        <taxon>Chytridiomycetes</taxon>
        <taxon>Lobulomycetales</taxon>
        <taxon>Lobulomycetaceae</taxon>
        <taxon>Clydaea</taxon>
    </lineage>
</organism>
<evidence type="ECO:0000256" key="1">
    <source>
        <dbReference type="SAM" id="MobiDB-lite"/>
    </source>
</evidence>
<dbReference type="AlphaFoldDB" id="A0AAD5Y2T3"/>
<evidence type="ECO:0000313" key="2">
    <source>
        <dbReference type="EMBL" id="KAJ3225167.1"/>
    </source>
</evidence>
<sequence length="164" mass="18645">MSAEVQNQNSFNLHNNKEDDNLSEELKLLSQEFEPLKNKKSHFNGGEWDHDCDAPLGKKFKLLNDFKVYFESVDKSRKNLDVIFKVLKNPDEIKKNHPGSSTKEPEDTPSLMPGPVIMGGGGGASGFGRDNEVVYLYWRNKHDYLYFTVKGDEVVGVDWYNAGE</sequence>
<dbReference type="Proteomes" id="UP001211065">
    <property type="component" value="Unassembled WGS sequence"/>
</dbReference>
<evidence type="ECO:0000313" key="3">
    <source>
        <dbReference type="Proteomes" id="UP001211065"/>
    </source>
</evidence>
<name>A0AAD5Y2T3_9FUNG</name>
<dbReference type="EMBL" id="JADGJW010000069">
    <property type="protein sequence ID" value="KAJ3225167.1"/>
    <property type="molecule type" value="Genomic_DNA"/>
</dbReference>
<proteinExistence type="predicted"/>
<protein>
    <submittedName>
        <fullName evidence="2">Uncharacterized protein</fullName>
    </submittedName>
</protein>
<comment type="caution">
    <text evidence="2">The sequence shown here is derived from an EMBL/GenBank/DDBJ whole genome shotgun (WGS) entry which is preliminary data.</text>
</comment>
<accession>A0AAD5Y2T3</accession>
<keyword evidence="3" id="KW-1185">Reference proteome</keyword>
<gene>
    <name evidence="2" type="ORF">HK099_007250</name>
</gene>